<protein>
    <recommendedName>
        <fullName evidence="4">Ig-like domain-containing protein</fullName>
    </recommendedName>
</protein>
<evidence type="ECO:0000256" key="1">
    <source>
        <dbReference type="SAM" id="SignalP"/>
    </source>
</evidence>
<name>A0A9W6SGF9_9ACTN</name>
<reference evidence="2" key="1">
    <citation type="submission" date="2023-03" db="EMBL/GenBank/DDBJ databases">
        <title>Actinoallomurus iriomotensis NBRC 103684.</title>
        <authorList>
            <person name="Ichikawa N."/>
            <person name="Sato H."/>
            <person name="Tonouchi N."/>
        </authorList>
    </citation>
    <scope>NUCLEOTIDE SEQUENCE</scope>
    <source>
        <strain evidence="2">NBRC 103684</strain>
    </source>
</reference>
<feature type="chain" id="PRO_5040806961" description="Ig-like domain-containing protein" evidence="1">
    <location>
        <begin position="30"/>
        <end position="211"/>
    </location>
</feature>
<sequence length="211" mass="21412">MLVRRPSSGSSPFLPAVMAMTGLALSAAALTPDSAGAVSRPRAGRAPAARTAGTTACGGSQTVAYSPGLTTRPQEITIHGTSTLTRCVSSADPAITAARSTFHATGRLSCVSGRYSGTRKVTWNNGRTSTMSFTAAVSVNAGQSVVAIKGTVTDGEFDGQKWSAAYTMSTARPQSCATREGLPTVAGRLLLAVGSAVPGAATPDLSRPTRH</sequence>
<evidence type="ECO:0008006" key="4">
    <source>
        <dbReference type="Google" id="ProtNLM"/>
    </source>
</evidence>
<keyword evidence="3" id="KW-1185">Reference proteome</keyword>
<evidence type="ECO:0000313" key="2">
    <source>
        <dbReference type="EMBL" id="GLY92462.1"/>
    </source>
</evidence>
<gene>
    <name evidence="2" type="ORF">Airi02_103900</name>
</gene>
<feature type="signal peptide" evidence="1">
    <location>
        <begin position="1"/>
        <end position="29"/>
    </location>
</feature>
<evidence type="ECO:0000313" key="3">
    <source>
        <dbReference type="Proteomes" id="UP001165074"/>
    </source>
</evidence>
<dbReference type="RefSeq" id="WP_285584677.1">
    <property type="nucleotide sequence ID" value="NZ_BSTK01000029.1"/>
</dbReference>
<keyword evidence="1" id="KW-0732">Signal</keyword>
<dbReference type="EMBL" id="BSTK01000029">
    <property type="protein sequence ID" value="GLY92462.1"/>
    <property type="molecule type" value="Genomic_DNA"/>
</dbReference>
<dbReference type="Proteomes" id="UP001165074">
    <property type="component" value="Unassembled WGS sequence"/>
</dbReference>
<dbReference type="AlphaFoldDB" id="A0A9W6SGF9"/>
<accession>A0A9W6SGF9</accession>
<comment type="caution">
    <text evidence="2">The sequence shown here is derived from an EMBL/GenBank/DDBJ whole genome shotgun (WGS) entry which is preliminary data.</text>
</comment>
<proteinExistence type="predicted"/>
<organism evidence="2 3">
    <name type="scientific">Actinoallomurus iriomotensis</name>
    <dbReference type="NCBI Taxonomy" id="478107"/>
    <lineage>
        <taxon>Bacteria</taxon>
        <taxon>Bacillati</taxon>
        <taxon>Actinomycetota</taxon>
        <taxon>Actinomycetes</taxon>
        <taxon>Streptosporangiales</taxon>
        <taxon>Thermomonosporaceae</taxon>
        <taxon>Actinoallomurus</taxon>
    </lineage>
</organism>